<dbReference type="Proteomes" id="UP001064048">
    <property type="component" value="Chromosome 12"/>
</dbReference>
<sequence length="114" mass="13292">PRTSSWFLVAKPYQGLALLGLYLIFVLKWGPEWMKNRHAFNLDKVLIVYNAIQIFLCARLFAGSLLNAWAFHYRWVCEPVDFSNSDHAIQIATYVYTYYLIKILDLLDTEVTAL</sequence>
<protein>
    <submittedName>
        <fullName evidence="1">Uncharacterized protein</fullName>
    </submittedName>
</protein>
<keyword evidence="2" id="KW-1185">Reference proteome</keyword>
<organism evidence="1 2">
    <name type="scientific">Choristoneura fumiferana</name>
    <name type="common">Spruce budworm moth</name>
    <name type="synonym">Archips fumiferana</name>
    <dbReference type="NCBI Taxonomy" id="7141"/>
    <lineage>
        <taxon>Eukaryota</taxon>
        <taxon>Metazoa</taxon>
        <taxon>Ecdysozoa</taxon>
        <taxon>Arthropoda</taxon>
        <taxon>Hexapoda</taxon>
        <taxon>Insecta</taxon>
        <taxon>Pterygota</taxon>
        <taxon>Neoptera</taxon>
        <taxon>Endopterygota</taxon>
        <taxon>Lepidoptera</taxon>
        <taxon>Glossata</taxon>
        <taxon>Ditrysia</taxon>
        <taxon>Tortricoidea</taxon>
        <taxon>Tortricidae</taxon>
        <taxon>Tortricinae</taxon>
        <taxon>Choristoneura</taxon>
    </lineage>
</organism>
<feature type="non-terminal residue" evidence="1">
    <location>
        <position position="1"/>
    </location>
</feature>
<evidence type="ECO:0000313" key="1">
    <source>
        <dbReference type="EMBL" id="KAI8428761.1"/>
    </source>
</evidence>
<gene>
    <name evidence="1" type="ORF">MSG28_007442</name>
</gene>
<accession>A0ACC0JXJ7</accession>
<comment type="caution">
    <text evidence="1">The sequence shown here is derived from an EMBL/GenBank/DDBJ whole genome shotgun (WGS) entry which is preliminary data.</text>
</comment>
<name>A0ACC0JXJ7_CHOFU</name>
<dbReference type="EMBL" id="CM046112">
    <property type="protein sequence ID" value="KAI8428761.1"/>
    <property type="molecule type" value="Genomic_DNA"/>
</dbReference>
<evidence type="ECO:0000313" key="2">
    <source>
        <dbReference type="Proteomes" id="UP001064048"/>
    </source>
</evidence>
<reference evidence="1 2" key="1">
    <citation type="journal article" date="2022" name="Genome Biol. Evol.">
        <title>The Spruce Budworm Genome: Reconstructing the Evolutionary History of Antifreeze Proteins.</title>
        <authorList>
            <person name="Beliveau C."/>
            <person name="Gagne P."/>
            <person name="Picq S."/>
            <person name="Vernygora O."/>
            <person name="Keeling C.I."/>
            <person name="Pinkney K."/>
            <person name="Doucet D."/>
            <person name="Wen F."/>
            <person name="Johnston J.S."/>
            <person name="Maaroufi H."/>
            <person name="Boyle B."/>
            <person name="Laroche J."/>
            <person name="Dewar K."/>
            <person name="Juretic N."/>
            <person name="Blackburn G."/>
            <person name="Nisole A."/>
            <person name="Brunet B."/>
            <person name="Brandao M."/>
            <person name="Lumley L."/>
            <person name="Duan J."/>
            <person name="Quan G."/>
            <person name="Lucarotti C.J."/>
            <person name="Roe A.D."/>
            <person name="Sperling F.A.H."/>
            <person name="Levesque R.C."/>
            <person name="Cusson M."/>
        </authorList>
    </citation>
    <scope>NUCLEOTIDE SEQUENCE [LARGE SCALE GENOMIC DNA]</scope>
    <source>
        <strain evidence="1">Glfc:IPQL:Cfum</strain>
    </source>
</reference>
<proteinExistence type="predicted"/>